<dbReference type="EMBL" id="JMIY01000002">
    <property type="protein sequence ID" value="KCZ72853.1"/>
    <property type="molecule type" value="Genomic_DNA"/>
</dbReference>
<reference evidence="1 2" key="1">
    <citation type="journal article" date="2013" name="Nature">
        <title>Anaerobic oxidation of methane coupled to nitrate reduction in a novel archaeal lineage.</title>
        <authorList>
            <person name="Haroon M.F."/>
            <person name="Hu S."/>
            <person name="Shi Y."/>
            <person name="Imelfort M."/>
            <person name="Keller J."/>
            <person name="Hugenholtz P."/>
            <person name="Yuan Z."/>
            <person name="Tyson G.W."/>
        </authorList>
    </citation>
    <scope>NUCLEOTIDE SEQUENCE [LARGE SCALE GENOMIC DNA]</scope>
    <source>
        <strain evidence="1 2">ANME-2d</strain>
    </source>
</reference>
<dbReference type="Gene3D" id="3.30.460.20">
    <property type="entry name" value="CorA soluble domain-like"/>
    <property type="match status" value="1"/>
</dbReference>
<evidence type="ECO:0000313" key="2">
    <source>
        <dbReference type="Proteomes" id="UP000027153"/>
    </source>
</evidence>
<evidence type="ECO:0000313" key="1">
    <source>
        <dbReference type="EMBL" id="KCZ72853.1"/>
    </source>
</evidence>
<name>A0A062V8H0_9EURY</name>
<comment type="caution">
    <text evidence="1">The sequence shown here is derived from an EMBL/GenBank/DDBJ whole genome shotgun (WGS) entry which is preliminary data.</text>
</comment>
<proteinExistence type="predicted"/>
<sequence length="52" mass="6069">MAKYTNRRSKKAGLPPGTLIHIGKRKTERVKITIIDYDEAHFQEKEVKTIEE</sequence>
<keyword evidence="2" id="KW-1185">Reference proteome</keyword>
<organism evidence="1 2">
    <name type="scientific">Candidatus Methanoperedens nitratireducens</name>
    <dbReference type="NCBI Taxonomy" id="1392998"/>
    <lineage>
        <taxon>Archaea</taxon>
        <taxon>Methanobacteriati</taxon>
        <taxon>Methanobacteriota</taxon>
        <taxon>Stenosarchaea group</taxon>
        <taxon>Methanomicrobia</taxon>
        <taxon>Methanosarcinales</taxon>
        <taxon>ANME-2 cluster</taxon>
        <taxon>Candidatus Methanoperedentaceae</taxon>
        <taxon>Candidatus Methanoperedens</taxon>
    </lineage>
</organism>
<protein>
    <submittedName>
        <fullName evidence="1">Uncharacterized protein</fullName>
    </submittedName>
</protein>
<gene>
    <name evidence="1" type="ORF">ANME2D_01288</name>
</gene>
<dbReference type="RefSeq" id="WP_320408807.1">
    <property type="nucleotide sequence ID" value="NZ_JMIY01000002.1"/>
</dbReference>
<dbReference type="AlphaFoldDB" id="A0A062V8H0"/>
<accession>A0A062V8H0</accession>
<dbReference type="Proteomes" id="UP000027153">
    <property type="component" value="Unassembled WGS sequence"/>
</dbReference>